<evidence type="ECO:0000256" key="1">
    <source>
        <dbReference type="SAM" id="MobiDB-lite"/>
    </source>
</evidence>
<feature type="domain" description="DUF11" evidence="3">
    <location>
        <begin position="2606"/>
        <end position="2718"/>
    </location>
</feature>
<comment type="caution">
    <text evidence="4">The sequence shown here is derived from an EMBL/GenBank/DDBJ whole genome shotgun (WGS) entry which is preliminary data.</text>
</comment>
<feature type="domain" description="DUF11" evidence="3">
    <location>
        <begin position="3204"/>
        <end position="3312"/>
    </location>
</feature>
<dbReference type="NCBIfam" id="TIGR01451">
    <property type="entry name" value="B_ant_repeat"/>
    <property type="match status" value="32"/>
</dbReference>
<dbReference type="Pfam" id="PF01345">
    <property type="entry name" value="DUF11"/>
    <property type="match status" value="33"/>
</dbReference>
<feature type="domain" description="DUF11" evidence="3">
    <location>
        <begin position="703"/>
        <end position="812"/>
    </location>
</feature>
<dbReference type="Gene3D" id="2.60.40.10">
    <property type="entry name" value="Immunoglobulins"/>
    <property type="match status" value="29"/>
</dbReference>
<gene>
    <name evidence="4" type="ORF">OL497_09605</name>
</gene>
<keyword evidence="2" id="KW-0732">Signal</keyword>
<evidence type="ECO:0000256" key="2">
    <source>
        <dbReference type="SAM" id="SignalP"/>
    </source>
</evidence>
<feature type="domain" description="DUF11" evidence="3">
    <location>
        <begin position="216"/>
        <end position="327"/>
    </location>
</feature>
<feature type="domain" description="DUF11" evidence="3">
    <location>
        <begin position="585"/>
        <end position="694"/>
    </location>
</feature>
<feature type="domain" description="DUF11" evidence="3">
    <location>
        <begin position="2727"/>
        <end position="2840"/>
    </location>
</feature>
<feature type="domain" description="DUF11" evidence="3">
    <location>
        <begin position="1892"/>
        <end position="2004"/>
    </location>
</feature>
<feature type="domain" description="DUF11" evidence="3">
    <location>
        <begin position="3441"/>
        <end position="3554"/>
    </location>
</feature>
<feature type="domain" description="DUF11" evidence="3">
    <location>
        <begin position="1535"/>
        <end position="1647"/>
    </location>
</feature>
<dbReference type="InterPro" id="IPR013783">
    <property type="entry name" value="Ig-like_fold"/>
</dbReference>
<dbReference type="Pfam" id="PF13585">
    <property type="entry name" value="CHU_C"/>
    <property type="match status" value="1"/>
</dbReference>
<dbReference type="InterPro" id="IPR001434">
    <property type="entry name" value="OmcB-like_DUF11"/>
</dbReference>
<feature type="domain" description="DUF11" evidence="3">
    <location>
        <begin position="462"/>
        <end position="572"/>
    </location>
</feature>
<feature type="domain" description="DUF11" evidence="3">
    <location>
        <begin position="1299"/>
        <end position="1412"/>
    </location>
</feature>
<dbReference type="Gene3D" id="2.60.40.1170">
    <property type="entry name" value="Mu homology domain, subdomain B"/>
    <property type="match status" value="2"/>
</dbReference>
<dbReference type="Proteomes" id="UP001207742">
    <property type="component" value="Unassembled WGS sequence"/>
</dbReference>
<feature type="domain" description="DUF11" evidence="3">
    <location>
        <begin position="821"/>
        <end position="933"/>
    </location>
</feature>
<feature type="domain" description="DUF11" evidence="3">
    <location>
        <begin position="4128"/>
        <end position="4248"/>
    </location>
</feature>
<feature type="chain" id="PRO_5047019079" evidence="2">
    <location>
        <begin position="27"/>
        <end position="4340"/>
    </location>
</feature>
<dbReference type="PANTHER" id="PTHR34819:SF3">
    <property type="entry name" value="CELL SURFACE PROTEIN"/>
    <property type="match status" value="1"/>
</dbReference>
<feature type="region of interest" description="Disordered" evidence="1">
    <location>
        <begin position="184"/>
        <end position="210"/>
    </location>
</feature>
<feature type="domain" description="DUF11" evidence="3">
    <location>
        <begin position="3677"/>
        <end position="3789"/>
    </location>
</feature>
<evidence type="ECO:0000259" key="3">
    <source>
        <dbReference type="Pfam" id="PF01345"/>
    </source>
</evidence>
<feature type="domain" description="DUF11" evidence="3">
    <location>
        <begin position="1178"/>
        <end position="1290"/>
    </location>
</feature>
<feature type="domain" description="DUF11" evidence="3">
    <location>
        <begin position="1656"/>
        <end position="1769"/>
    </location>
</feature>
<dbReference type="EMBL" id="JAPDNS010000001">
    <property type="protein sequence ID" value="MCW3484147.1"/>
    <property type="molecule type" value="Genomic_DNA"/>
</dbReference>
<feature type="domain" description="DUF11" evidence="3">
    <location>
        <begin position="2133"/>
        <end position="2241"/>
    </location>
</feature>
<dbReference type="InterPro" id="IPR026341">
    <property type="entry name" value="T9SS_type_B"/>
</dbReference>
<feature type="domain" description="DUF11" evidence="3">
    <location>
        <begin position="3798"/>
        <end position="3909"/>
    </location>
</feature>
<dbReference type="PANTHER" id="PTHR34819">
    <property type="entry name" value="LARGE CYSTEINE-RICH PERIPLASMIC PROTEIN OMCB"/>
    <property type="match status" value="1"/>
</dbReference>
<reference evidence="4 5" key="1">
    <citation type="submission" date="2022-10" db="EMBL/GenBank/DDBJ databases">
        <title>Chitinophaga nivalis PC15 sp. nov., isolated from Pyeongchang county, South Korea.</title>
        <authorList>
            <person name="Trinh H.N."/>
        </authorList>
    </citation>
    <scope>NUCLEOTIDE SEQUENCE [LARGE SCALE GENOMIC DNA]</scope>
    <source>
        <strain evidence="4 5">PC14</strain>
    </source>
</reference>
<feature type="domain" description="DUF11" evidence="3">
    <location>
        <begin position="2249"/>
        <end position="2361"/>
    </location>
</feature>
<feature type="domain" description="DUF11" evidence="3">
    <location>
        <begin position="2490"/>
        <end position="2598"/>
    </location>
</feature>
<feature type="domain" description="DUF11" evidence="3">
    <location>
        <begin position="1776"/>
        <end position="1884"/>
    </location>
</feature>
<proteinExistence type="predicted"/>
<feature type="domain" description="DUF11" evidence="3">
    <location>
        <begin position="2847"/>
        <end position="2955"/>
    </location>
</feature>
<feature type="domain" description="DUF11" evidence="3">
    <location>
        <begin position="1062"/>
        <end position="1170"/>
    </location>
</feature>
<dbReference type="NCBIfam" id="TIGR04131">
    <property type="entry name" value="Bac_Flav_CTERM"/>
    <property type="match status" value="1"/>
</dbReference>
<feature type="domain" description="DUF11" evidence="3">
    <location>
        <begin position="2370"/>
        <end position="2483"/>
    </location>
</feature>
<feature type="compositionally biased region" description="Polar residues" evidence="1">
    <location>
        <begin position="197"/>
        <end position="210"/>
    </location>
</feature>
<feature type="signal peptide" evidence="2">
    <location>
        <begin position="1"/>
        <end position="26"/>
    </location>
</feature>
<feature type="domain" description="DUF11" evidence="3">
    <location>
        <begin position="2013"/>
        <end position="2126"/>
    </location>
</feature>
<feature type="domain" description="DUF11" evidence="3">
    <location>
        <begin position="3918"/>
        <end position="4030"/>
    </location>
</feature>
<feature type="domain" description="DUF11" evidence="3">
    <location>
        <begin position="3320"/>
        <end position="3432"/>
    </location>
</feature>
<protein>
    <submittedName>
        <fullName evidence="4">Gliding motility-associated C-terminal domain-containing protein</fullName>
    </submittedName>
</protein>
<dbReference type="Pfam" id="PF17963">
    <property type="entry name" value="Big_9"/>
    <property type="match status" value="1"/>
</dbReference>
<feature type="domain" description="DUF11" evidence="3">
    <location>
        <begin position="1419"/>
        <end position="1527"/>
    </location>
</feature>
<name>A0ABT3IJK6_9BACT</name>
<keyword evidence="5" id="KW-1185">Reference proteome</keyword>
<feature type="domain" description="DUF11" evidence="3">
    <location>
        <begin position="2963"/>
        <end position="3075"/>
    </location>
</feature>
<organism evidence="4 5">
    <name type="scientific">Chitinophaga nivalis</name>
    <dbReference type="NCBI Taxonomy" id="2991709"/>
    <lineage>
        <taxon>Bacteria</taxon>
        <taxon>Pseudomonadati</taxon>
        <taxon>Bacteroidota</taxon>
        <taxon>Chitinophagia</taxon>
        <taxon>Chitinophagales</taxon>
        <taxon>Chitinophagaceae</taxon>
        <taxon>Chitinophaga</taxon>
    </lineage>
</organism>
<dbReference type="InterPro" id="IPR047589">
    <property type="entry name" value="DUF11_rpt"/>
</dbReference>
<evidence type="ECO:0000313" key="4">
    <source>
        <dbReference type="EMBL" id="MCW3484147.1"/>
    </source>
</evidence>
<feature type="domain" description="DUF11" evidence="3">
    <location>
        <begin position="942"/>
        <end position="1055"/>
    </location>
</feature>
<accession>A0ABT3IJK6</accession>
<feature type="domain" description="DUF11" evidence="3">
    <location>
        <begin position="336"/>
        <end position="455"/>
    </location>
</feature>
<sequence>MTKKKLLAIKYCLTAWLLVLAIGVSAQSATYKNTTGVSGTPSLSGNQVSDISVTTYRFPAIGLALSASAPDLQADDSYNITYTYTLKNMGGLDLTNVHINSSFTSTFPNPMTYTITSVTGQGISTNSNFKGTDAQPLLTHTNATLTAGTTATVTVVVNLKNNGQYGTFNTQPEVAAQAGTSLLNDKSVNGKEPDANGNGSPVDDQSPTPVTLQRPDIAVVKTASTLTPYVGNNIVFTITVTNKGDGDAVNVTVTEAPGNGFTYVSNTVTTGTSYNNTSKIWTIDKLKSGESKTLTLTMKVNATGSYVNTATSIHPEDIVPTNNSYSVIVTPLPSADVQIVKTASKDSVNVRENVTYTLTASNNGPSDATTVVVTDVLPAGITPVLPLSGGLTYDNSTRTVTWNIGAMPAGATALVQTITATVTEDVPRTNFKNTANIKQHEYDPKTSNNSSTVTVVPKQYVDLEVKKSISVPSPLYPADQATFTITVSNIGTNNCYDANVSDVLQSGYLNGIATPSLGTFSNNTWKIGTLLKGQSATLIYKATVQPKGNYNNKATAYTTDNDIDLTNNEASIAPPVVTPRMDLKVAIAPGGTATAGNNYTFNITATNDGPSDATGVAVENVKLPTGYTFVSGVPSSGTYDPATGILYIGSLPAGAQVTLALTGTIKPDASAYSLTAHVYGTETEITLSNNTATSSPAIKQVTDLSITKTVDIATPDVGTNVTFTLTAKNNGPSKATSVKVTDALPSGYTFLSAATPTGTYTAPNWAIGQLNPNESVVLTITAKVNATGNYQNKATISGAETDNNTANNTASRSTTPVSVADVKVTKTIDITHPDAGSTVTFTITATNDGPSIAKAVTVTDLLQNGYGMVTAAVTTGTYTKQSGIWNIGDMTAGKSETLTIIVKVLGTGTYGNTATIATTTKDKNPGNNTATITPPTVKAITDLQIEKTADKTTADASAKVTFTLQATNKGASPATQVKVTDLLPSGFTFESTVPANASYNAGNGVWTIGNLDSGAVQTIQIIATVNPEGNYTNTATITGDEHDPNTTNNTSSVTVTRVAVTDLAVVKTVDNPTPDAGAIVTFTIKATNHGPSKATLVAVNDPLPNGYALISTTPAIDANGTWTIGDMDKDAVATLTVKAKVLATGNYTNTATIAGTETDRNTTNNTSTATPVPVPVADLRVVKIISNQQPDAGSSVTFTITATNDGPNTAIATTVNDKLLSGYAFKSATPSIGTYNAATGVWSLGDMVSGQQETLTIEADVLPTGDYNNTATVTSTIKDNNLTNNTATITTPQVRRVADLVIEKTADKTTADAGTKVVFTLKATNNGVNNATNVKVTDLLPDGFTFESILPAATAYNAATGIWTIGTLNSNASQTVTITATVNPEGNYTNTATIAGDEHDPNTANNTSSVTITRVAVTDLAVVKTVDNNTPDAGAVVNFTIKATNHGPSKATLVAVKDPLPNGYALISTTPAIDANGTWTIGDMDKDAVATLTVKAKVLATGNYTNTATIAGTETDRNTTNNTSTVTPVPVPVADLRIAKTISNQQPDAGSSVTFTITATNDGPNTAIATTVNDKLLSGYSFKSATPSIGTYVPATGVWSLGDMISGQQETLTIEADVLPTGDYNNTATVTSTVKDNNLTNNTATITTPQVRPVADLVIEKTADKTTADAGTKVVFTLKATNNGASNATNVKVTDLLPDGFTFESILPAATTYDAATGIWTIGTLNSNASQTVTITATVNPEGNYTNTATIAGDEHDPNTANNTSSVTITRVAVTDLAVLKTVDNPTPDAGAIVNFTIKATNHGPSKATQVVVNDPLPTGYALISTTPVINANGTWTIGDMDKDAVTTLTVKAKVLATGNYTNTATITGTETDRNTTNNTSTVTPVPVPVADLRVVKTISNQQPDAGSSVTFTITATNDGPNTAIATTVNDKLLSGYSFKSATPSIGTYVPATGVWSLGDMIAGQQETLTIEADVLPTGDYNNTATVTSTVKDNNLTNNTATITTPQVRPVADLVIEKTADKTTADAGAKVVFTLKASNNGASNATNVKVTDLLPAGFTFESILPAATTYDAATGIWTIGTLNSNASQTVTITATVNPEGSYINTATIAGDEHDPNTANNTSSVTVNRVAVTDLAVVKTVDNPTPDAGAIVTFTIKATNHGPSKATLVAVKDPLPNGYALISTTPAIDANGTWTIGDMDKDAVATLTVKAKVLATGNYTNTATITGTETDRNTINNTSTITPVPVPVADLRVVKTISNQQPDAGSSVTFTITATNDGPNTATATTVNDKLLSGYSFKSATPSIGTYNAATGVWSLGDMISGQQETLTIEADVLPTGDYNNTAAVTSTVKDNNLTNNTATITTPQVRPVADLVIEKTADKTTADAGSKVVFTLKASNNGASNATNVKVTDLLPTGFTFESILPAATAYNAATGIWTIGTLNSNASQTVTITATVNPEGSYTNTATIAGDEHDPNTANNTSSVTVTRVAVTDLEVLKTVDNPTPDAGAIVTFTIKATNHGPSKATQVVVNDPLPTGYALISTTPAINANGTWTIGDMDKDAVATLTVKAKVLATGNYANTATITGTETDRNTTNNTSTITPVPVPVADLRVVKTISNQQPDAGSSVTFTITATNDGPNTATATTVNDKLLSGYSFKSATPSKGTYNAATGLWSLGDMIAGQQETLTIEADVLPTGDYNNTATVTSTVKDINLTNNTATITTPQVRPIADLVIEKTVDKTTADAGAKVIFTLKASNNGASNATNVKVTDLLPTGFTFESILPAATTYDAATGIWTIGTLNSNASQTVTITATVNPEGNYTNTATIAGDEHDPNTTNNTSSVTVTRVAVTDLAVLKTVDNPTPDVGAIVNFTIKATNHGPSKATLVAVKDPLPTGYALISTTPAIDANGTWNIGDMDKDAVATLTVKAKVLATGNYANTATIAGLETDRNTTNNTSTVTPVPVPVADLRVVKTISNQQPDAGSNVTFTITATNDGPNTATATTVNDKLLSGYSFKSATPSKGTYNAATGVWSLGDMIAGQQETLTIEANVLPTGDYNNTATVTSTVKDINLTNNTATITTPQVRRVADLVITKTVDKTTADAGAKVVFTLKASNNGASNATNVKVTDLLPTGFTFESILPAATTYDAATGIWTIGTLNSNASQTVTITATVNPEGSYTNTATIAGDEHDPNTTNNTSSVTVNRVAVTDLAVVKTVDNPTPDAGAIVNFTIKASNHGPSKATQVVVNDPLPTGYALINTTPVIDANGTWTIGDMDKDAVATLTVKAKVLATGNYTNTATITGTETDRNTTNNTSTVTPVPVPVADLRVAKTISNQQPDAGSSVTFTITATNDGPNTATATTVNDKLLSGYSFKSATPSKGTYNAATGLWSLGDMIAGQQETLTIEADVLPTGDYNNTATVTSTVKDINLTNNTATITTPQVRRVADLVIEKTVDKTTADAGAKVVFTLKASNNGASNATNVKVTDLLPTGFTFESILPAATTYDAATGIWTIGTLNSNASQTVTITATVNPEGNYTNTATITGDEHDPNTANNTSSVTVNRVAVTDLAVVKTVDNPTPDAGAIVNFTIKATNHGPSKATLVAVKDPLPNGYALISTTPAIDANGTWTIGDMNKDAVATLTVKAKVLATGSYTNTATITGAETDRNTTNNTSTVIPVPVPVADLRVVKTIGSSTPDVNSQVTFTITATNGGPSDATGITVTDILQSGYHFDQAITATGAYNAATGKWNIGNLSNGQSATLQIKATVNPDGDYSNIAIIKGNEKDNHPTDNQSAITTPTPIPVADLQVTKTVDQSIPGTGDIVHFTITVKNNGASKATHVQVTDLLESGFTFRQATADKGSYTPQTGIWNIGTMQANETVVLQVSAQVNTTGSYTNTATVKGAEKDPATTNNSSTVIVKPTPVVDLHINKTVSNMTPIHGTAVSFTIKVGNNGPSDATGVTVTDILAAGYTFTSAKVTTGNYDVVSGKWHIGQLANQATAEMTITAQVNTTGSYINTAVITGNETDRVSNNNSSTVTPVPVALHTNDDAAATEEPEPVTINIVKNDVYGNGGHTVVIQDQPLHGTVTENGDGTVTYTPHAGFGGTDHLTYYLRDQSGFTSNVSTVTIDVTKRRIDLAIKKVILTPPAEIAVGKNITFELTVTNNSAKGASKVVVTDILANNIGDTQIKTETNNGLAGYDPVTKTMTWHVDTLAPGQTIKLQLTAKLISGGTISNTATVACGQVDSQPENNTATATTAANGPDIFIPTAFTPNGDGINDKFVILGLDKYPGSVLIVFNRWGNVVYRSNNYLNNWDGSGLHEGTYYYELICPTTSNGKTSLKGWVQLIR</sequence>
<dbReference type="Gene3D" id="2.60.40.3080">
    <property type="match status" value="1"/>
</dbReference>
<feature type="domain" description="DUF11" evidence="3">
    <location>
        <begin position="3084"/>
        <end position="3197"/>
    </location>
</feature>
<dbReference type="RefSeq" id="WP_264729666.1">
    <property type="nucleotide sequence ID" value="NZ_JAPDNR010000001.1"/>
</dbReference>
<feature type="domain" description="DUF11" evidence="3">
    <location>
        <begin position="3561"/>
        <end position="3668"/>
    </location>
</feature>
<dbReference type="InterPro" id="IPR051172">
    <property type="entry name" value="Chlamydia_OmcB"/>
</dbReference>
<evidence type="ECO:0000313" key="5">
    <source>
        <dbReference type="Proteomes" id="UP001207742"/>
    </source>
</evidence>